<dbReference type="STRING" id="871968.DESME_11915"/>
<dbReference type="RefSeq" id="WP_006716561.1">
    <property type="nucleotide sequence ID" value="NZ_CP007032.1"/>
</dbReference>
<dbReference type="PROSITE" id="PS51746">
    <property type="entry name" value="PPM_2"/>
    <property type="match status" value="1"/>
</dbReference>
<accession>W0EA51</accession>
<keyword evidence="3" id="KW-1185">Reference proteome</keyword>
<name>W0EA51_9FIRM</name>
<protein>
    <submittedName>
        <fullName evidence="2">Protein phosphatase</fullName>
    </submittedName>
</protein>
<dbReference type="SUPFAM" id="SSF81606">
    <property type="entry name" value="PP2C-like"/>
    <property type="match status" value="1"/>
</dbReference>
<dbReference type="Pfam" id="PF13672">
    <property type="entry name" value="PP2C_2"/>
    <property type="match status" value="1"/>
</dbReference>
<evidence type="ECO:0000313" key="3">
    <source>
        <dbReference type="Proteomes" id="UP000010847"/>
    </source>
</evidence>
<evidence type="ECO:0000313" key="2">
    <source>
        <dbReference type="EMBL" id="AHF07637.1"/>
    </source>
</evidence>
<dbReference type="AlphaFoldDB" id="W0EA51"/>
<reference evidence="2 3" key="1">
    <citation type="submission" date="2013-12" db="EMBL/GenBank/DDBJ databases">
        <authorList>
            <consortium name="DOE Joint Genome Institute"/>
            <person name="Smidt H."/>
            <person name="Huntemann M."/>
            <person name="Han J."/>
            <person name="Chen A."/>
            <person name="Kyrpides N."/>
            <person name="Mavromatis K."/>
            <person name="Markowitz V."/>
            <person name="Palaniappan K."/>
            <person name="Ivanova N."/>
            <person name="Schaumberg A."/>
            <person name="Pati A."/>
            <person name="Liolios K."/>
            <person name="Nordberg H.P."/>
            <person name="Cantor M.N."/>
            <person name="Hua S.X."/>
            <person name="Woyke T."/>
        </authorList>
    </citation>
    <scope>NUCLEOTIDE SEQUENCE [LARGE SCALE GENOMIC DNA]</scope>
    <source>
        <strain evidence="3">DSM 15288</strain>
    </source>
</reference>
<gene>
    <name evidence="2" type="ORF">DESME_11915</name>
</gene>
<dbReference type="SMART" id="SM00332">
    <property type="entry name" value="PP2Cc"/>
    <property type="match status" value="1"/>
</dbReference>
<proteinExistence type="predicted"/>
<dbReference type="InterPro" id="IPR001932">
    <property type="entry name" value="PPM-type_phosphatase-like_dom"/>
</dbReference>
<dbReference type="CDD" id="cd00143">
    <property type="entry name" value="PP2Cc"/>
    <property type="match status" value="1"/>
</dbReference>
<dbReference type="OrthoDB" id="9801841at2"/>
<sequence length="239" mass="26281">MKVVSFSETGCVRKNNEDSLLVLSQYGLYAVADGMGGHLAGEVASRTALEVLSEASPELEGLGEDAVLDWVKQALIQANRRVFEASTVNPENEGMGTTLTVLVFKADQVVIAHVGDSRGYLWRKGNLIPLTVDHSLVEELVRMGQISPEEAEKHPQRHVLVRAVGTSQEVKVDSGCFDCQPGDFFLLCTDGFSNVITEQELIQELSQTGSWEEHFERMRQLILDRGAPDNFTALGCIME</sequence>
<evidence type="ECO:0000259" key="1">
    <source>
        <dbReference type="PROSITE" id="PS51746"/>
    </source>
</evidence>
<dbReference type="KEGG" id="dmt:DESME_11915"/>
<dbReference type="Gene3D" id="3.60.40.10">
    <property type="entry name" value="PPM-type phosphatase domain"/>
    <property type="match status" value="1"/>
</dbReference>
<dbReference type="GO" id="GO:0004722">
    <property type="term" value="F:protein serine/threonine phosphatase activity"/>
    <property type="evidence" value="ECO:0007669"/>
    <property type="project" value="InterPro"/>
</dbReference>
<dbReference type="PANTHER" id="PTHR13832:SF827">
    <property type="entry name" value="PROTEIN PHOSPHATASE 1L"/>
    <property type="match status" value="1"/>
</dbReference>
<feature type="domain" description="PPM-type phosphatase" evidence="1">
    <location>
        <begin position="3"/>
        <end position="238"/>
    </location>
</feature>
<dbReference type="eggNOG" id="COG0631">
    <property type="taxonomic scope" value="Bacteria"/>
</dbReference>
<dbReference type="InterPro" id="IPR015655">
    <property type="entry name" value="PP2C"/>
</dbReference>
<dbReference type="EMBL" id="CP007032">
    <property type="protein sequence ID" value="AHF07637.1"/>
    <property type="molecule type" value="Genomic_DNA"/>
</dbReference>
<organism evidence="2 3">
    <name type="scientific">Desulfitobacterium metallireducens DSM 15288</name>
    <dbReference type="NCBI Taxonomy" id="871968"/>
    <lineage>
        <taxon>Bacteria</taxon>
        <taxon>Bacillati</taxon>
        <taxon>Bacillota</taxon>
        <taxon>Clostridia</taxon>
        <taxon>Eubacteriales</taxon>
        <taxon>Desulfitobacteriaceae</taxon>
        <taxon>Desulfitobacterium</taxon>
    </lineage>
</organism>
<dbReference type="SMART" id="SM00331">
    <property type="entry name" value="PP2C_SIG"/>
    <property type="match status" value="1"/>
</dbReference>
<dbReference type="PANTHER" id="PTHR13832">
    <property type="entry name" value="PROTEIN PHOSPHATASE 2C"/>
    <property type="match status" value="1"/>
</dbReference>
<dbReference type="Proteomes" id="UP000010847">
    <property type="component" value="Chromosome"/>
</dbReference>
<dbReference type="InterPro" id="IPR036457">
    <property type="entry name" value="PPM-type-like_dom_sf"/>
</dbReference>
<dbReference type="NCBIfam" id="NF033484">
    <property type="entry name" value="Stp1_PP2C_phos"/>
    <property type="match status" value="1"/>
</dbReference>
<dbReference type="HOGENOM" id="CLU_034545_4_1_9"/>